<keyword evidence="2" id="KW-0812">Transmembrane</keyword>
<dbReference type="InterPro" id="IPR050330">
    <property type="entry name" value="Bact_OuterMem_StrucFunc"/>
</dbReference>
<gene>
    <name evidence="4" type="ORF">E6K72_00420</name>
</gene>
<comment type="caution">
    <text evidence="4">The sequence shown here is derived from an EMBL/GenBank/DDBJ whole genome shotgun (WGS) entry which is preliminary data.</text>
</comment>
<dbReference type="SUPFAM" id="SSF103088">
    <property type="entry name" value="OmpA-like"/>
    <property type="match status" value="1"/>
</dbReference>
<dbReference type="Proteomes" id="UP000317716">
    <property type="component" value="Unassembled WGS sequence"/>
</dbReference>
<dbReference type="AlphaFoldDB" id="A0A538TAT9"/>
<dbReference type="Gene3D" id="3.30.1330.60">
    <property type="entry name" value="OmpA-like domain"/>
    <property type="match status" value="1"/>
</dbReference>
<dbReference type="PANTHER" id="PTHR30329">
    <property type="entry name" value="STATOR ELEMENT OF FLAGELLAR MOTOR COMPLEX"/>
    <property type="match status" value="1"/>
</dbReference>
<dbReference type="Pfam" id="PF00691">
    <property type="entry name" value="OmpA"/>
    <property type="match status" value="1"/>
</dbReference>
<feature type="non-terminal residue" evidence="4">
    <location>
        <position position="212"/>
    </location>
</feature>
<dbReference type="CDD" id="cd07185">
    <property type="entry name" value="OmpA_C-like"/>
    <property type="match status" value="1"/>
</dbReference>
<evidence type="ECO:0000256" key="2">
    <source>
        <dbReference type="SAM" id="Phobius"/>
    </source>
</evidence>
<organism evidence="4 5">
    <name type="scientific">Eiseniibacteriota bacterium</name>
    <dbReference type="NCBI Taxonomy" id="2212470"/>
    <lineage>
        <taxon>Bacteria</taxon>
        <taxon>Candidatus Eiseniibacteriota</taxon>
    </lineage>
</organism>
<proteinExistence type="predicted"/>
<reference evidence="4 5" key="1">
    <citation type="journal article" date="2019" name="Nat. Microbiol.">
        <title>Mediterranean grassland soil C-N compound turnover is dependent on rainfall and depth, and is mediated by genomically divergent microorganisms.</title>
        <authorList>
            <person name="Diamond S."/>
            <person name="Andeer P.F."/>
            <person name="Li Z."/>
            <person name="Crits-Christoph A."/>
            <person name="Burstein D."/>
            <person name="Anantharaman K."/>
            <person name="Lane K.R."/>
            <person name="Thomas B.C."/>
            <person name="Pan C."/>
            <person name="Northen T.R."/>
            <person name="Banfield J.F."/>
        </authorList>
    </citation>
    <scope>NUCLEOTIDE SEQUENCE [LARGE SCALE GENOMIC DNA]</scope>
    <source>
        <strain evidence="4">WS_2</strain>
    </source>
</reference>
<protein>
    <recommendedName>
        <fullName evidence="3">OmpA-like domain-containing protein</fullName>
    </recommendedName>
</protein>
<dbReference type="EMBL" id="VBOS01000013">
    <property type="protein sequence ID" value="TMQ60752.1"/>
    <property type="molecule type" value="Genomic_DNA"/>
</dbReference>
<accession>A0A538TAT9</accession>
<dbReference type="PANTHER" id="PTHR30329:SF21">
    <property type="entry name" value="LIPOPROTEIN YIAD-RELATED"/>
    <property type="match status" value="1"/>
</dbReference>
<dbReference type="InterPro" id="IPR036737">
    <property type="entry name" value="OmpA-like_sf"/>
</dbReference>
<keyword evidence="1 2" id="KW-0472">Membrane</keyword>
<dbReference type="InterPro" id="IPR006665">
    <property type="entry name" value="OmpA-like"/>
</dbReference>
<evidence type="ECO:0000313" key="5">
    <source>
        <dbReference type="Proteomes" id="UP000317716"/>
    </source>
</evidence>
<keyword evidence="2" id="KW-1133">Transmembrane helix</keyword>
<feature type="transmembrane region" description="Helical" evidence="2">
    <location>
        <begin position="7"/>
        <end position="25"/>
    </location>
</feature>
<name>A0A538TAT9_UNCEI</name>
<evidence type="ECO:0000313" key="4">
    <source>
        <dbReference type="EMBL" id="TMQ60752.1"/>
    </source>
</evidence>
<evidence type="ECO:0000259" key="3">
    <source>
        <dbReference type="PROSITE" id="PS51123"/>
    </source>
</evidence>
<dbReference type="GO" id="GO:0016020">
    <property type="term" value="C:membrane"/>
    <property type="evidence" value="ECO:0007669"/>
    <property type="project" value="UniProtKB-UniRule"/>
</dbReference>
<dbReference type="PROSITE" id="PS51123">
    <property type="entry name" value="OMPA_2"/>
    <property type="match status" value="1"/>
</dbReference>
<feature type="domain" description="OmpA-like" evidence="3">
    <location>
        <begin position="121"/>
        <end position="212"/>
    </location>
</feature>
<sequence>MKNVIKALGLAGLIAIVAGSVWYAMDSRYRKLEVERDQLRGQNETRARDMAKLEADFAHLNSEAETLASNRDSLASQREAFRRERDAIAGERDAIAGERNAIAGERNAIAGERDSLRKAQAETVTRYDADKIFFDSGSAEIKESGMAVLKKVGEALALYPDKIIRVVGHTDTIPLSKLAQTVYPTNWELSVARATTVVRFLQDECGIAPERL</sequence>
<evidence type="ECO:0000256" key="1">
    <source>
        <dbReference type="PROSITE-ProRule" id="PRU00473"/>
    </source>
</evidence>